<dbReference type="EMBL" id="JAARPL010000003">
    <property type="protein sequence ID" value="MBC1371699.1"/>
    <property type="molecule type" value="Genomic_DNA"/>
</dbReference>
<reference evidence="2 3" key="1">
    <citation type="submission" date="2020-03" db="EMBL/GenBank/DDBJ databases">
        <title>Soil Listeria distribution.</title>
        <authorList>
            <person name="Liao J."/>
            <person name="Wiedmann M."/>
        </authorList>
    </citation>
    <scope>NUCLEOTIDE SEQUENCE [LARGE SCALE GENOMIC DNA]</scope>
    <source>
        <strain evidence="2 3">FSL L7-1681</strain>
    </source>
</reference>
<evidence type="ECO:0000313" key="3">
    <source>
        <dbReference type="Proteomes" id="UP000591929"/>
    </source>
</evidence>
<sequence length="37" mass="4263">MLILLFSSLVAPILVGVTLVTYKYWLEHRSSRTKNGR</sequence>
<accession>A0A841XWL9</accession>
<protein>
    <submittedName>
        <fullName evidence="2">Type I toxin-antitoxin system Fst family toxin</fullName>
    </submittedName>
</protein>
<organism evidence="2 3">
    <name type="scientific">Listeria booriae</name>
    <dbReference type="NCBI Taxonomy" id="1552123"/>
    <lineage>
        <taxon>Bacteria</taxon>
        <taxon>Bacillati</taxon>
        <taxon>Bacillota</taxon>
        <taxon>Bacilli</taxon>
        <taxon>Bacillales</taxon>
        <taxon>Listeriaceae</taxon>
        <taxon>Listeria</taxon>
    </lineage>
</organism>
<gene>
    <name evidence="2" type="ORF">HB847_04895</name>
</gene>
<keyword evidence="1" id="KW-1133">Transmembrane helix</keyword>
<dbReference type="AlphaFoldDB" id="A0A841XWL9"/>
<dbReference type="Proteomes" id="UP000591929">
    <property type="component" value="Unassembled WGS sequence"/>
</dbReference>
<evidence type="ECO:0000256" key="1">
    <source>
        <dbReference type="SAM" id="Phobius"/>
    </source>
</evidence>
<keyword evidence="1" id="KW-0472">Membrane</keyword>
<proteinExistence type="predicted"/>
<keyword evidence="1" id="KW-0812">Transmembrane</keyword>
<evidence type="ECO:0000313" key="2">
    <source>
        <dbReference type="EMBL" id="MBC1371699.1"/>
    </source>
</evidence>
<feature type="transmembrane region" description="Helical" evidence="1">
    <location>
        <begin position="6"/>
        <end position="25"/>
    </location>
</feature>
<dbReference type="NCBIfam" id="NF033608">
    <property type="entry name" value="type_I_tox_Fst"/>
    <property type="match status" value="1"/>
</dbReference>
<comment type="caution">
    <text evidence="2">The sequence shown here is derived from an EMBL/GenBank/DDBJ whole genome shotgun (WGS) entry which is preliminary data.</text>
</comment>
<name>A0A841XWL9_9LIST</name>